<feature type="domain" description="DUF1595" evidence="7">
    <location>
        <begin position="395"/>
        <end position="454"/>
    </location>
</feature>
<dbReference type="EMBL" id="JAENIG010000009">
    <property type="protein sequence ID" value="MBK1855919.1"/>
    <property type="molecule type" value="Genomic_DNA"/>
</dbReference>
<protein>
    <submittedName>
        <fullName evidence="9">DUF1592 domain-containing protein</fullName>
    </submittedName>
</protein>
<dbReference type="Pfam" id="PF07635">
    <property type="entry name" value="PSCyt1"/>
    <property type="match status" value="1"/>
</dbReference>
<feature type="domain" description="DUF1587" evidence="3">
    <location>
        <begin position="169"/>
        <end position="232"/>
    </location>
</feature>
<keyword evidence="10" id="KW-1185">Reference proteome</keyword>
<feature type="domain" description="Cytochrome C Planctomycete-type" evidence="6">
    <location>
        <begin position="88"/>
        <end position="135"/>
    </location>
</feature>
<evidence type="ECO:0000313" key="9">
    <source>
        <dbReference type="EMBL" id="MBK1855919.1"/>
    </source>
</evidence>
<gene>
    <name evidence="9" type="ORF">JIN83_13175</name>
</gene>
<dbReference type="Pfam" id="PF07626">
    <property type="entry name" value="PSD3"/>
    <property type="match status" value="1"/>
</dbReference>
<dbReference type="InterPro" id="IPR011429">
    <property type="entry name" value="Cyt_c_Planctomycete-type"/>
</dbReference>
<evidence type="ECO:0000259" key="8">
    <source>
        <dbReference type="Pfam" id="PF16841"/>
    </source>
</evidence>
<evidence type="ECO:0000259" key="5">
    <source>
        <dbReference type="Pfam" id="PF07631"/>
    </source>
</evidence>
<dbReference type="Pfam" id="PF07631">
    <property type="entry name" value="PSD4"/>
    <property type="match status" value="1"/>
</dbReference>
<feature type="domain" description="Carbohydrate binding module xylan-binding" evidence="8">
    <location>
        <begin position="282"/>
        <end position="369"/>
    </location>
</feature>
<dbReference type="InterPro" id="IPR031768">
    <property type="entry name" value="CBM60_xylan-bd"/>
</dbReference>
<dbReference type="Proteomes" id="UP000634206">
    <property type="component" value="Unassembled WGS sequence"/>
</dbReference>
<dbReference type="Pfam" id="PF07624">
    <property type="entry name" value="PSD2"/>
    <property type="match status" value="1"/>
</dbReference>
<keyword evidence="1" id="KW-1133">Transmembrane helix</keyword>
<evidence type="ECO:0000259" key="6">
    <source>
        <dbReference type="Pfam" id="PF07635"/>
    </source>
</evidence>
<dbReference type="RefSeq" id="WP_309490532.1">
    <property type="nucleotide sequence ID" value="NZ_JAENIG010000009.1"/>
</dbReference>
<name>A0AAE2SDT9_9BACT</name>
<keyword evidence="1" id="KW-0812">Transmembrane</keyword>
<feature type="domain" description="DUF1585" evidence="2">
    <location>
        <begin position="726"/>
        <end position="799"/>
    </location>
</feature>
<dbReference type="AlphaFoldDB" id="A0AAE2SDT9"/>
<dbReference type="InterPro" id="IPR013042">
    <property type="entry name" value="DUF1592"/>
</dbReference>
<reference evidence="9" key="1">
    <citation type="submission" date="2021-01" db="EMBL/GenBank/DDBJ databases">
        <title>Modified the classification status of verrucomicrobia.</title>
        <authorList>
            <person name="Feng X."/>
        </authorList>
    </citation>
    <scope>NUCLEOTIDE SEQUENCE</scope>
    <source>
        <strain evidence="9">5K15</strain>
    </source>
</reference>
<accession>A0AAE2SDT9</accession>
<feature type="domain" description="DUF1592" evidence="5">
    <location>
        <begin position="470"/>
        <end position="595"/>
    </location>
</feature>
<sequence>MHTPEPAYAPSKMFLAKSSTWLSLVSISLAAVAGWFLLPSLPEPVMAVETEVETEESVTTPAPAQVHGDQPLMDEWNKDIKPMLEYYCYDCHGDGMSKGSLDLDEYPDLASMRKDPKVWEHILTRTDYHLMPPPEEEQPEAKERHQLVNWINKAIFPASTTDPGHSVMRRMNRIEYQNTIKDLLGITIPVRELLPPDDSSHGFDNNGSALSISPAHIDKYLRAAEKALDEAIVLGPMPPKVIHFKARDITGGGKRIGDGTFLYIRSSAHVTPKLRQAGSYRLVVTASASQAGPEATPLDIIVDKEQVANFEVKNELHAEKEFSVELDLPAGSTEITLDFPRDFYDPKHEDPKRRDRNLMIHRVRLEGPLGIKRQKPLAHRQIFIPHAPGQDDRAYARAVLKNFARRAFRRPPNREEIDHYLVLTEKIAQTENSISSGIKSTLQAMLVSPSFLFIAPDTAAAKSSQKPAPISEHALASRLSYFLWSTMPDEELLALADRQQLRQQLDAQITRMLQDPRSKQMVENFAGQWLELRSLAAITPNRKRFREYTPSLADAMRRETEMLADHILRGDRNLLEFLDADYSFINERLAEIYDIPGVSGDHFRRVSMAGTPRRGILGHASILTVTSQPNRTSPVLRGKFILENILDITPPPPPPELPQLEDARHKGKKMSVREQLELHRSKTACAGCHNLMDPIGFAFENYNAIGIYRESVKGEAIDTTGQLVTGEKLENAESLRQVILHGKRDEFLRCLTIKMMTYATGRGIGRLDRLHIDKVLSQLQKDDYTAHSLIRGIIHSVPFQQQRR</sequence>
<organism evidence="9 10">
    <name type="scientific">Oceaniferula flava</name>
    <dbReference type="NCBI Taxonomy" id="2800421"/>
    <lineage>
        <taxon>Bacteria</taxon>
        <taxon>Pseudomonadati</taxon>
        <taxon>Verrucomicrobiota</taxon>
        <taxon>Verrucomicrobiia</taxon>
        <taxon>Verrucomicrobiales</taxon>
        <taxon>Verrucomicrobiaceae</taxon>
        <taxon>Oceaniferula</taxon>
    </lineage>
</organism>
<proteinExistence type="predicted"/>
<dbReference type="Pfam" id="PF07637">
    <property type="entry name" value="PSD5"/>
    <property type="match status" value="1"/>
</dbReference>
<dbReference type="InterPro" id="IPR013043">
    <property type="entry name" value="DUF1595"/>
</dbReference>
<evidence type="ECO:0000313" key="10">
    <source>
        <dbReference type="Proteomes" id="UP000634206"/>
    </source>
</evidence>
<evidence type="ECO:0000259" key="3">
    <source>
        <dbReference type="Pfam" id="PF07626"/>
    </source>
</evidence>
<evidence type="ECO:0000259" key="7">
    <source>
        <dbReference type="Pfam" id="PF07637"/>
    </source>
</evidence>
<evidence type="ECO:0000259" key="2">
    <source>
        <dbReference type="Pfam" id="PF07624"/>
    </source>
</evidence>
<dbReference type="InterPro" id="IPR013039">
    <property type="entry name" value="DUF1588"/>
</dbReference>
<evidence type="ECO:0000259" key="4">
    <source>
        <dbReference type="Pfam" id="PF07627"/>
    </source>
</evidence>
<evidence type="ECO:0000256" key="1">
    <source>
        <dbReference type="SAM" id="Phobius"/>
    </source>
</evidence>
<dbReference type="Pfam" id="PF07627">
    <property type="entry name" value="PSCyt3"/>
    <property type="match status" value="1"/>
</dbReference>
<feature type="transmembrane region" description="Helical" evidence="1">
    <location>
        <begin position="21"/>
        <end position="38"/>
    </location>
</feature>
<dbReference type="Pfam" id="PF16841">
    <property type="entry name" value="CBM60"/>
    <property type="match status" value="1"/>
</dbReference>
<feature type="domain" description="DUF1588" evidence="4">
    <location>
        <begin position="613"/>
        <end position="710"/>
    </location>
</feature>
<comment type="caution">
    <text evidence="9">The sequence shown here is derived from an EMBL/GenBank/DDBJ whole genome shotgun (WGS) entry which is preliminary data.</text>
</comment>
<dbReference type="InterPro" id="IPR013036">
    <property type="entry name" value="DUF1587"/>
</dbReference>
<dbReference type="InterPro" id="IPR011478">
    <property type="entry name" value="DUF1585"/>
</dbReference>
<keyword evidence="1" id="KW-0472">Membrane</keyword>